<dbReference type="InterPro" id="IPR000999">
    <property type="entry name" value="RNase_III_dom"/>
</dbReference>
<dbReference type="EMBL" id="CBXV010000008">
    <property type="protein sequence ID" value="CDM66374.1"/>
    <property type="molecule type" value="Genomic_DNA"/>
</dbReference>
<evidence type="ECO:0000256" key="4">
    <source>
        <dbReference type="ARBA" id="ARBA00022664"/>
    </source>
</evidence>
<keyword evidence="9" id="KW-0963">Cytoplasm</keyword>
<dbReference type="HAMAP" id="MF_00104">
    <property type="entry name" value="RNase_III"/>
    <property type="match status" value="1"/>
</dbReference>
<proteinExistence type="inferred from homology"/>
<dbReference type="PANTHER" id="PTHR11207:SF0">
    <property type="entry name" value="RIBONUCLEASE 3"/>
    <property type="match status" value="1"/>
</dbReference>
<dbReference type="SUPFAM" id="SSF54768">
    <property type="entry name" value="dsRNA-binding domain-like"/>
    <property type="match status" value="1"/>
</dbReference>
<dbReference type="GO" id="GO:0004525">
    <property type="term" value="F:ribonuclease III activity"/>
    <property type="evidence" value="ECO:0007669"/>
    <property type="project" value="UniProtKB-UniRule"/>
</dbReference>
<keyword evidence="6 9" id="KW-0255">Endonuclease</keyword>
<evidence type="ECO:0000256" key="2">
    <source>
        <dbReference type="ARBA" id="ARBA00010183"/>
    </source>
</evidence>
<keyword evidence="9" id="KW-0479">Metal-binding</keyword>
<dbReference type="GO" id="GO:0010468">
    <property type="term" value="P:regulation of gene expression"/>
    <property type="evidence" value="ECO:0007669"/>
    <property type="project" value="TreeGrafter"/>
</dbReference>
<sequence length="263" mass="29088">MVLAEVPAAQSVQSALVLESISDMGERNGAGELRELEDHIAYRFNDRSILERAVTHRSWAHEHVRPGEAEKARALHNEALEFVGDSVLGLIIAEHLFRSYPDLTEGELSRMKHRLVSATTLARAAERLRLGEFLRFGRGEEKTGGRRKHALLADAFEAVLGAIYIDGGLSAASKFVLRALEPELARVSPETAAAADYKTMLQELLQAKQQPTPQYSVVEVSGPPHRRCFRVEVRWDGGCAQGEGRSIKAAEMEAARRALEQLK</sequence>
<keyword evidence="4 9" id="KW-0507">mRNA processing</keyword>
<feature type="active site" evidence="9">
    <location>
        <position position="157"/>
    </location>
</feature>
<feature type="domain" description="RNase III" evidence="11">
    <location>
        <begin position="33"/>
        <end position="168"/>
    </location>
</feature>
<keyword evidence="9" id="KW-0460">Magnesium</keyword>
<feature type="binding site" evidence="9">
    <location>
        <position position="154"/>
    </location>
    <ligand>
        <name>Mg(2+)</name>
        <dbReference type="ChEBI" id="CHEBI:18420"/>
    </ligand>
</feature>
<keyword evidence="9" id="KW-0819">tRNA processing</keyword>
<evidence type="ECO:0000256" key="9">
    <source>
        <dbReference type="HAMAP-Rule" id="MF_00104"/>
    </source>
</evidence>
<evidence type="ECO:0000256" key="7">
    <source>
        <dbReference type="ARBA" id="ARBA00022801"/>
    </source>
</evidence>
<dbReference type="GO" id="GO:0006364">
    <property type="term" value="P:rRNA processing"/>
    <property type="evidence" value="ECO:0007669"/>
    <property type="project" value="UniProtKB-UniRule"/>
</dbReference>
<evidence type="ECO:0000259" key="11">
    <source>
        <dbReference type="PROSITE" id="PS50142"/>
    </source>
</evidence>
<dbReference type="GO" id="GO:0019843">
    <property type="term" value="F:rRNA binding"/>
    <property type="evidence" value="ECO:0007669"/>
    <property type="project" value="UniProtKB-KW"/>
</dbReference>
<keyword evidence="7 9" id="KW-0378">Hydrolase</keyword>
<dbReference type="AlphaFoldDB" id="A0A0B6X1C8"/>
<dbReference type="InterPro" id="IPR014720">
    <property type="entry name" value="dsRBD_dom"/>
</dbReference>
<comment type="catalytic activity">
    <reaction evidence="1 9">
        <text>Endonucleolytic cleavage to 5'-phosphomonoester.</text>
        <dbReference type="EC" id="3.1.26.3"/>
    </reaction>
</comment>
<dbReference type="CDD" id="cd10845">
    <property type="entry name" value="DSRM_RNAse_III_family"/>
    <property type="match status" value="1"/>
</dbReference>
<evidence type="ECO:0000313" key="13">
    <source>
        <dbReference type="Proteomes" id="UP000031518"/>
    </source>
</evidence>
<keyword evidence="9" id="KW-0699">rRNA-binding</keyword>
<gene>
    <name evidence="9" type="primary">rnc</name>
    <name evidence="12" type="ORF">PYK22_02403</name>
</gene>
<keyword evidence="13" id="KW-1185">Reference proteome</keyword>
<dbReference type="CDD" id="cd00593">
    <property type="entry name" value="RIBOc"/>
    <property type="match status" value="1"/>
</dbReference>
<accession>A0A0B6X1C8</accession>
<dbReference type="SMART" id="SM00535">
    <property type="entry name" value="RIBOc"/>
    <property type="match status" value="1"/>
</dbReference>
<dbReference type="GO" id="GO:0005737">
    <property type="term" value="C:cytoplasm"/>
    <property type="evidence" value="ECO:0007669"/>
    <property type="project" value="UniProtKB-SubCell"/>
</dbReference>
<dbReference type="SUPFAM" id="SSF69065">
    <property type="entry name" value="RNase III domain-like"/>
    <property type="match status" value="1"/>
</dbReference>
<evidence type="ECO:0000256" key="6">
    <source>
        <dbReference type="ARBA" id="ARBA00022759"/>
    </source>
</evidence>
<dbReference type="GO" id="GO:0003725">
    <property type="term" value="F:double-stranded RNA binding"/>
    <property type="evidence" value="ECO:0007669"/>
    <property type="project" value="TreeGrafter"/>
</dbReference>
<dbReference type="PROSITE" id="PS50142">
    <property type="entry name" value="RNASE_3_2"/>
    <property type="match status" value="1"/>
</dbReference>
<dbReference type="GO" id="GO:0008033">
    <property type="term" value="P:tRNA processing"/>
    <property type="evidence" value="ECO:0007669"/>
    <property type="project" value="UniProtKB-KW"/>
</dbReference>
<dbReference type="PROSITE" id="PS50137">
    <property type="entry name" value="DS_RBD"/>
    <property type="match status" value="1"/>
</dbReference>
<dbReference type="Pfam" id="PF00035">
    <property type="entry name" value="dsrm"/>
    <property type="match status" value="1"/>
</dbReference>
<dbReference type="EC" id="3.1.26.3" evidence="9"/>
<evidence type="ECO:0000259" key="10">
    <source>
        <dbReference type="PROSITE" id="PS50137"/>
    </source>
</evidence>
<dbReference type="InterPro" id="IPR036389">
    <property type="entry name" value="RNase_III_sf"/>
</dbReference>
<evidence type="ECO:0000256" key="3">
    <source>
        <dbReference type="ARBA" id="ARBA00022552"/>
    </source>
</evidence>
<keyword evidence="5 9" id="KW-0540">Nuclease</keyword>
<dbReference type="SMART" id="SM00358">
    <property type="entry name" value="DSRM"/>
    <property type="match status" value="1"/>
</dbReference>
<feature type="domain" description="DRBM" evidence="10">
    <location>
        <begin position="196"/>
        <end position="263"/>
    </location>
</feature>
<keyword evidence="8 9" id="KW-0694">RNA-binding</keyword>
<feature type="binding site" evidence="9">
    <location>
        <position position="81"/>
    </location>
    <ligand>
        <name>Mg(2+)</name>
        <dbReference type="ChEBI" id="CHEBI:18420"/>
    </ligand>
</feature>
<name>A0A0B6X1C8_9BACT</name>
<dbReference type="Pfam" id="PF14622">
    <property type="entry name" value="Ribonucleas_3_3"/>
    <property type="match status" value="1"/>
</dbReference>
<evidence type="ECO:0000256" key="5">
    <source>
        <dbReference type="ARBA" id="ARBA00022722"/>
    </source>
</evidence>
<comment type="similarity">
    <text evidence="2">Belongs to the ribonuclease III family.</text>
</comment>
<feature type="binding site" evidence="9">
    <location>
        <position position="157"/>
    </location>
    <ligand>
        <name>Mg(2+)</name>
        <dbReference type="ChEBI" id="CHEBI:18420"/>
    </ligand>
</feature>
<comment type="subunit">
    <text evidence="9">Homodimer.</text>
</comment>
<dbReference type="GO" id="GO:0006397">
    <property type="term" value="P:mRNA processing"/>
    <property type="evidence" value="ECO:0007669"/>
    <property type="project" value="UniProtKB-UniRule"/>
</dbReference>
<reference evidence="12 13" key="1">
    <citation type="submission" date="2013-12" db="EMBL/GenBank/DDBJ databases">
        <authorList>
            <person name="Stott M."/>
        </authorList>
    </citation>
    <scope>NUCLEOTIDE SEQUENCE [LARGE SCALE GENOMIC DNA]</scope>
    <source>
        <strain evidence="12 13">K22</strain>
    </source>
</reference>
<reference evidence="12 13" key="2">
    <citation type="submission" date="2015-01" db="EMBL/GenBank/DDBJ databases">
        <title>Complete genome sequence of Pyrinomonas methylaliphatogenes type strain K22T.</title>
        <authorList>
            <person name="Lee K.C.Y."/>
            <person name="Power J.F."/>
            <person name="Dunfield P.F."/>
            <person name="Morgan X.C."/>
            <person name="Huttenhower C."/>
            <person name="Stott M.B."/>
        </authorList>
    </citation>
    <scope>NUCLEOTIDE SEQUENCE [LARGE SCALE GENOMIC DNA]</scope>
    <source>
        <strain evidence="12 13">K22</strain>
    </source>
</reference>
<protein>
    <recommendedName>
        <fullName evidence="9">Ribonuclease 3</fullName>
        <ecNumber evidence="9">3.1.26.3</ecNumber>
    </recommendedName>
    <alternativeName>
        <fullName evidence="9">Ribonuclease III</fullName>
        <shortName evidence="9">RNase III</shortName>
    </alternativeName>
</protein>
<comment type="function">
    <text evidence="9">Digests double-stranded RNA. Involved in the processing of primary rRNA transcript to yield the immediate precursors to the large and small rRNAs (23S and 16S). Processes some mRNAs, and tRNAs when they are encoded in the rRNA operon. Processes pre-crRNA and tracrRNA of type II CRISPR loci if present in the organism.</text>
</comment>
<evidence type="ECO:0000256" key="1">
    <source>
        <dbReference type="ARBA" id="ARBA00000109"/>
    </source>
</evidence>
<dbReference type="Gene3D" id="3.30.160.20">
    <property type="match status" value="1"/>
</dbReference>
<comment type="cofactor">
    <cofactor evidence="9">
        <name>Mg(2+)</name>
        <dbReference type="ChEBI" id="CHEBI:18420"/>
    </cofactor>
</comment>
<dbReference type="PANTHER" id="PTHR11207">
    <property type="entry name" value="RIBONUCLEASE III"/>
    <property type="match status" value="1"/>
</dbReference>
<organism evidence="12 13">
    <name type="scientific">Pyrinomonas methylaliphatogenes</name>
    <dbReference type="NCBI Taxonomy" id="454194"/>
    <lineage>
        <taxon>Bacteria</taxon>
        <taxon>Pseudomonadati</taxon>
        <taxon>Acidobacteriota</taxon>
        <taxon>Blastocatellia</taxon>
        <taxon>Blastocatellales</taxon>
        <taxon>Pyrinomonadaceae</taxon>
        <taxon>Pyrinomonas</taxon>
    </lineage>
</organism>
<dbReference type="InterPro" id="IPR011907">
    <property type="entry name" value="RNase_III"/>
</dbReference>
<feature type="active site" evidence="9">
    <location>
        <position position="85"/>
    </location>
</feature>
<dbReference type="Gene3D" id="1.10.1520.10">
    <property type="entry name" value="Ribonuclease III domain"/>
    <property type="match status" value="1"/>
</dbReference>
<keyword evidence="3 9" id="KW-0698">rRNA processing</keyword>
<comment type="subcellular location">
    <subcellularLocation>
        <location evidence="9">Cytoplasm</location>
    </subcellularLocation>
</comment>
<dbReference type="GO" id="GO:0046872">
    <property type="term" value="F:metal ion binding"/>
    <property type="evidence" value="ECO:0007669"/>
    <property type="project" value="UniProtKB-KW"/>
</dbReference>
<evidence type="ECO:0000313" key="12">
    <source>
        <dbReference type="EMBL" id="CDM66374.1"/>
    </source>
</evidence>
<dbReference type="NCBIfam" id="TIGR02191">
    <property type="entry name" value="RNaseIII"/>
    <property type="match status" value="1"/>
</dbReference>
<dbReference type="STRING" id="454194.PYK22_02403"/>
<dbReference type="Proteomes" id="UP000031518">
    <property type="component" value="Unassembled WGS sequence"/>
</dbReference>
<dbReference type="FunFam" id="1.10.1520.10:FF:000001">
    <property type="entry name" value="Ribonuclease 3"/>
    <property type="match status" value="1"/>
</dbReference>
<evidence type="ECO:0000256" key="8">
    <source>
        <dbReference type="ARBA" id="ARBA00022884"/>
    </source>
</evidence>